<dbReference type="AlphaFoldDB" id="A0ABD5WU10"/>
<dbReference type="PROSITE" id="PS51257">
    <property type="entry name" value="PROKAR_LIPOPROTEIN"/>
    <property type="match status" value="1"/>
</dbReference>
<protein>
    <recommendedName>
        <fullName evidence="3">Tat (Twin-arginine translocation) pathway signal sequence</fullName>
    </recommendedName>
</protein>
<evidence type="ECO:0008006" key="3">
    <source>
        <dbReference type="Google" id="ProtNLM"/>
    </source>
</evidence>
<sequence>MPSRRDLLQTGAAGLAASATAAIAGCGFHAPSSLDHQLTVDTDPDTSAFDCDGHAVRLTTDTTRARVVEGGPTLRLRGQIPSFDPSCQRLTSELVRGPEGLSHGVTVAVEDRGWLDPCDGSPEPVTYTLTARLDPTELPIRVDHVRGEATPFDTQFEETAVEQDGPVEAGC</sequence>
<evidence type="ECO:0000313" key="1">
    <source>
        <dbReference type="EMBL" id="MFC7097064.1"/>
    </source>
</evidence>
<dbReference type="Proteomes" id="UP001596388">
    <property type="component" value="Unassembled WGS sequence"/>
</dbReference>
<dbReference type="InterPro" id="IPR006311">
    <property type="entry name" value="TAT_signal"/>
</dbReference>
<proteinExistence type="predicted"/>
<name>A0ABD5WU10_9EURY</name>
<dbReference type="RefSeq" id="WP_276238458.1">
    <property type="nucleotide sequence ID" value="NZ_CP119989.1"/>
</dbReference>
<reference evidence="1 2" key="1">
    <citation type="journal article" date="2019" name="Int. J. Syst. Evol. Microbiol.">
        <title>The Global Catalogue of Microorganisms (GCM) 10K type strain sequencing project: providing services to taxonomists for standard genome sequencing and annotation.</title>
        <authorList>
            <consortium name="The Broad Institute Genomics Platform"/>
            <consortium name="The Broad Institute Genome Sequencing Center for Infectious Disease"/>
            <person name="Wu L."/>
            <person name="Ma J."/>
        </authorList>
    </citation>
    <scope>NUCLEOTIDE SEQUENCE [LARGE SCALE GENOMIC DNA]</scope>
    <source>
        <strain evidence="1 2">DT55</strain>
    </source>
</reference>
<gene>
    <name evidence="1" type="ORF">ACFQKD_07080</name>
</gene>
<accession>A0ABD5WU10</accession>
<keyword evidence="2" id="KW-1185">Reference proteome</keyword>
<evidence type="ECO:0000313" key="2">
    <source>
        <dbReference type="Proteomes" id="UP001596388"/>
    </source>
</evidence>
<dbReference type="EMBL" id="JBHTAG010000002">
    <property type="protein sequence ID" value="MFC7097064.1"/>
    <property type="molecule type" value="Genomic_DNA"/>
</dbReference>
<comment type="caution">
    <text evidence="1">The sequence shown here is derived from an EMBL/GenBank/DDBJ whole genome shotgun (WGS) entry which is preliminary data.</text>
</comment>
<organism evidence="1 2">
    <name type="scientific">Halobaculum marinum</name>
    <dbReference type="NCBI Taxonomy" id="3031996"/>
    <lineage>
        <taxon>Archaea</taxon>
        <taxon>Methanobacteriati</taxon>
        <taxon>Methanobacteriota</taxon>
        <taxon>Stenosarchaea group</taxon>
        <taxon>Halobacteria</taxon>
        <taxon>Halobacteriales</taxon>
        <taxon>Haloferacaceae</taxon>
        <taxon>Halobaculum</taxon>
    </lineage>
</organism>
<dbReference type="GeneID" id="79269037"/>
<dbReference type="PROSITE" id="PS51318">
    <property type="entry name" value="TAT"/>
    <property type="match status" value="1"/>
</dbReference>